<name>A0A0D8YAS4_DICVI</name>
<dbReference type="OrthoDB" id="5839416at2759"/>
<dbReference type="AlphaFoldDB" id="A0A0D8YAS4"/>
<dbReference type="Proteomes" id="UP000053766">
    <property type="component" value="Unassembled WGS sequence"/>
</dbReference>
<protein>
    <submittedName>
        <fullName evidence="2">Uncharacterized protein</fullName>
    </submittedName>
</protein>
<accession>A0A0D8YAS4</accession>
<keyword evidence="1" id="KW-0472">Membrane</keyword>
<proteinExistence type="predicted"/>
<evidence type="ECO:0000313" key="2">
    <source>
        <dbReference type="EMBL" id="KJH53282.1"/>
    </source>
</evidence>
<reference evidence="2 3" key="1">
    <citation type="submission" date="2013-11" db="EMBL/GenBank/DDBJ databases">
        <title>Draft genome of the bovine lungworm Dictyocaulus viviparus.</title>
        <authorList>
            <person name="Mitreva M."/>
        </authorList>
    </citation>
    <scope>NUCLEOTIDE SEQUENCE [LARGE SCALE GENOMIC DNA]</scope>
    <source>
        <strain evidence="2 3">HannoverDv2000</strain>
    </source>
</reference>
<keyword evidence="1" id="KW-0812">Transmembrane</keyword>
<gene>
    <name evidence="2" type="ORF">DICVIV_00593</name>
</gene>
<feature type="transmembrane region" description="Helical" evidence="1">
    <location>
        <begin position="55"/>
        <end position="78"/>
    </location>
</feature>
<reference evidence="3" key="2">
    <citation type="journal article" date="2016" name="Sci. Rep.">
        <title>Dictyocaulus viviparus genome, variome and transcriptome elucidate lungworm biology and support future intervention.</title>
        <authorList>
            <person name="McNulty S.N."/>
            <person name="Strube C."/>
            <person name="Rosa B.A."/>
            <person name="Martin J.C."/>
            <person name="Tyagi R."/>
            <person name="Choi Y.J."/>
            <person name="Wang Q."/>
            <person name="Hallsworth Pepin K."/>
            <person name="Zhang X."/>
            <person name="Ozersky P."/>
            <person name="Wilson R.K."/>
            <person name="Sternberg P.W."/>
            <person name="Gasser R.B."/>
            <person name="Mitreva M."/>
        </authorList>
    </citation>
    <scope>NUCLEOTIDE SEQUENCE [LARGE SCALE GENOMIC DNA]</scope>
    <source>
        <strain evidence="3">HannoverDv2000</strain>
    </source>
</reference>
<evidence type="ECO:0000256" key="1">
    <source>
        <dbReference type="SAM" id="Phobius"/>
    </source>
</evidence>
<sequence>MASIIVLLCELFVVVVLYGTRRLFCNVATMIAGKSTAFILNIDNPKSGFDPKDKFALFILLLPIPACAIYKVISYYYYRMNMKRLFIPDAELWGPRSTAHRNIAERNERRLRV</sequence>
<keyword evidence="1" id="KW-1133">Transmembrane helix</keyword>
<organism evidence="2 3">
    <name type="scientific">Dictyocaulus viviparus</name>
    <name type="common">Bovine lungworm</name>
    <dbReference type="NCBI Taxonomy" id="29172"/>
    <lineage>
        <taxon>Eukaryota</taxon>
        <taxon>Metazoa</taxon>
        <taxon>Ecdysozoa</taxon>
        <taxon>Nematoda</taxon>
        <taxon>Chromadorea</taxon>
        <taxon>Rhabditida</taxon>
        <taxon>Rhabditina</taxon>
        <taxon>Rhabditomorpha</taxon>
        <taxon>Strongyloidea</taxon>
        <taxon>Metastrongylidae</taxon>
        <taxon>Dictyocaulus</taxon>
    </lineage>
</organism>
<evidence type="ECO:0000313" key="3">
    <source>
        <dbReference type="Proteomes" id="UP000053766"/>
    </source>
</evidence>
<keyword evidence="3" id="KW-1185">Reference proteome</keyword>
<dbReference type="EMBL" id="KN716154">
    <property type="protein sequence ID" value="KJH53282.1"/>
    <property type="molecule type" value="Genomic_DNA"/>
</dbReference>